<gene>
    <name evidence="3" type="ORF">O181_090572</name>
</gene>
<keyword evidence="4" id="KW-1185">Reference proteome</keyword>
<evidence type="ECO:0000256" key="1">
    <source>
        <dbReference type="SAM" id="MobiDB-lite"/>
    </source>
</evidence>
<accession>A0A9Q3IVL8</accession>
<evidence type="ECO:0000313" key="3">
    <source>
        <dbReference type="EMBL" id="MBW0550857.1"/>
    </source>
</evidence>
<protein>
    <submittedName>
        <fullName evidence="3">Uncharacterized protein</fullName>
    </submittedName>
</protein>
<dbReference type="OrthoDB" id="2667661at2759"/>
<evidence type="ECO:0000256" key="2">
    <source>
        <dbReference type="SAM" id="Phobius"/>
    </source>
</evidence>
<evidence type="ECO:0000313" key="4">
    <source>
        <dbReference type="Proteomes" id="UP000765509"/>
    </source>
</evidence>
<proteinExistence type="predicted"/>
<reference evidence="3" key="1">
    <citation type="submission" date="2021-03" db="EMBL/GenBank/DDBJ databases">
        <title>Draft genome sequence of rust myrtle Austropuccinia psidii MF-1, a brazilian biotype.</title>
        <authorList>
            <person name="Quecine M.C."/>
            <person name="Pachon D.M.R."/>
            <person name="Bonatelli M.L."/>
            <person name="Correr F.H."/>
            <person name="Franceschini L.M."/>
            <person name="Leite T.F."/>
            <person name="Margarido G.R.A."/>
            <person name="Almeida C.A."/>
            <person name="Ferrarezi J.A."/>
            <person name="Labate C.A."/>
        </authorList>
    </citation>
    <scope>NUCLEOTIDE SEQUENCE</scope>
    <source>
        <strain evidence="3">MF-1</strain>
    </source>
</reference>
<dbReference type="Proteomes" id="UP000765509">
    <property type="component" value="Unassembled WGS sequence"/>
</dbReference>
<sequence length="110" mass="12384">MKHHDIQLHSITEEVSSKLIKLCYTPTSDMLAYILTKSVGWSAFLKAMCYLGVLHVGKRKMLKITTMTSQNNILSSTQPYLQSTRSPSADQRESLQPQVEPSAKTLTSKR</sequence>
<dbReference type="EMBL" id="AVOT02056542">
    <property type="protein sequence ID" value="MBW0550857.1"/>
    <property type="molecule type" value="Genomic_DNA"/>
</dbReference>
<keyword evidence="2" id="KW-0812">Transmembrane</keyword>
<feature type="region of interest" description="Disordered" evidence="1">
    <location>
        <begin position="75"/>
        <end position="110"/>
    </location>
</feature>
<dbReference type="AlphaFoldDB" id="A0A9Q3IVL8"/>
<feature type="compositionally biased region" description="Polar residues" evidence="1">
    <location>
        <begin position="75"/>
        <end position="99"/>
    </location>
</feature>
<keyword evidence="2" id="KW-0472">Membrane</keyword>
<keyword evidence="2" id="KW-1133">Transmembrane helix</keyword>
<name>A0A9Q3IVL8_9BASI</name>
<organism evidence="3 4">
    <name type="scientific">Austropuccinia psidii MF-1</name>
    <dbReference type="NCBI Taxonomy" id="1389203"/>
    <lineage>
        <taxon>Eukaryota</taxon>
        <taxon>Fungi</taxon>
        <taxon>Dikarya</taxon>
        <taxon>Basidiomycota</taxon>
        <taxon>Pucciniomycotina</taxon>
        <taxon>Pucciniomycetes</taxon>
        <taxon>Pucciniales</taxon>
        <taxon>Sphaerophragmiaceae</taxon>
        <taxon>Austropuccinia</taxon>
    </lineage>
</organism>
<feature type="transmembrane region" description="Helical" evidence="2">
    <location>
        <begin position="39"/>
        <end position="57"/>
    </location>
</feature>
<comment type="caution">
    <text evidence="3">The sequence shown here is derived from an EMBL/GenBank/DDBJ whole genome shotgun (WGS) entry which is preliminary data.</text>
</comment>